<dbReference type="Proteomes" id="UP000245762">
    <property type="component" value="Unassembled WGS sequence"/>
</dbReference>
<gene>
    <name evidence="1" type="ORF">DKG77_03285</name>
</gene>
<dbReference type="AlphaFoldDB" id="A0A316L038"/>
<sequence>MKSVMLLLVLGVVLNSCIPVRIAPSIKDYKITKGKRFKRGLPKKTVFVFEDSKNADEFYNYINTKFQLQDYYVDTQVPFQLGNEQFYLSFYEVEIHDKAINLFPIVFDLAFSAAVGNDEIEPVLSEDAEPILRSGNWYIAIEVFSNTEKDCLREDSISKDMVLPYLRNLKQEYLSTHNYNEVVFKN</sequence>
<dbReference type="EMBL" id="QGEG01000001">
    <property type="protein sequence ID" value="PWL39867.1"/>
    <property type="molecule type" value="Genomic_DNA"/>
</dbReference>
<evidence type="ECO:0000313" key="2">
    <source>
        <dbReference type="Proteomes" id="UP000245762"/>
    </source>
</evidence>
<dbReference type="OrthoDB" id="1164799at2"/>
<dbReference type="RefSeq" id="WP_109660154.1">
    <property type="nucleotide sequence ID" value="NZ_QGEG01000001.1"/>
</dbReference>
<evidence type="ECO:0000313" key="1">
    <source>
        <dbReference type="EMBL" id="PWL39867.1"/>
    </source>
</evidence>
<reference evidence="1 2" key="1">
    <citation type="submission" date="2018-05" db="EMBL/GenBank/DDBJ databases">
        <title>Complete genome sequence of Flagellimonas aquimarina ECD12 isolated from seaweed Ecklonia cava.</title>
        <authorList>
            <person name="Choi S."/>
            <person name="Seong C."/>
        </authorList>
    </citation>
    <scope>NUCLEOTIDE SEQUENCE [LARGE SCALE GENOMIC DNA]</scope>
    <source>
        <strain evidence="1 2">ECD12</strain>
    </source>
</reference>
<accession>A0A316L038</accession>
<proteinExistence type="predicted"/>
<keyword evidence="2" id="KW-1185">Reference proteome</keyword>
<organism evidence="1 2">
    <name type="scientific">Flagellimonas aquimarina</name>
    <dbReference type="NCBI Taxonomy" id="2201895"/>
    <lineage>
        <taxon>Bacteria</taxon>
        <taxon>Pseudomonadati</taxon>
        <taxon>Bacteroidota</taxon>
        <taxon>Flavobacteriia</taxon>
        <taxon>Flavobacteriales</taxon>
        <taxon>Flavobacteriaceae</taxon>
        <taxon>Flagellimonas</taxon>
    </lineage>
</organism>
<comment type="caution">
    <text evidence="1">The sequence shown here is derived from an EMBL/GenBank/DDBJ whole genome shotgun (WGS) entry which is preliminary data.</text>
</comment>
<protein>
    <submittedName>
        <fullName evidence="1">Uncharacterized protein</fullName>
    </submittedName>
</protein>
<name>A0A316L038_9FLAO</name>